<accession>A0A060C8Q8</accession>
<sequence length="71" mass="8462">YMKLKLTLFFYNDFGIAIPDKFLIYGIDVSSYQEKIDWSKVKAMQSKNVSINFAFIKSNRGLEQYRRKLQL</sequence>
<dbReference type="GO" id="GO:0009253">
    <property type="term" value="P:peptidoglycan catabolic process"/>
    <property type="evidence" value="ECO:0007669"/>
    <property type="project" value="InterPro"/>
</dbReference>
<dbReference type="InterPro" id="IPR002053">
    <property type="entry name" value="Glyco_hydro_25"/>
</dbReference>
<organism evidence="1">
    <name type="scientific">uncultured Pedobacter sp</name>
    <dbReference type="NCBI Taxonomy" id="246139"/>
    <lineage>
        <taxon>Bacteria</taxon>
        <taxon>Pseudomonadati</taxon>
        <taxon>Bacteroidota</taxon>
        <taxon>Sphingobacteriia</taxon>
        <taxon>Sphingobacteriales</taxon>
        <taxon>Sphingobacteriaceae</taxon>
        <taxon>Pedobacter</taxon>
        <taxon>environmental samples</taxon>
    </lineage>
</organism>
<dbReference type="Gene3D" id="3.20.20.80">
    <property type="entry name" value="Glycosidases"/>
    <property type="match status" value="1"/>
</dbReference>
<proteinExistence type="predicted"/>
<protein>
    <submittedName>
        <fullName evidence="1">CAZy families GH25 protein</fullName>
    </submittedName>
</protein>
<dbReference type="PROSITE" id="PS51904">
    <property type="entry name" value="GLYCOSYL_HYDROL_F25_2"/>
    <property type="match status" value="1"/>
</dbReference>
<reference evidence="1" key="1">
    <citation type="journal article" date="2013" name="Environ. Microbiol.">
        <title>Seasonally variable intestinal metagenomes of the red palm weevil (Rhynchophorus ferrugineus).</title>
        <authorList>
            <person name="Jia S."/>
            <person name="Zhang X."/>
            <person name="Zhang G."/>
            <person name="Yin A."/>
            <person name="Zhang S."/>
            <person name="Li F."/>
            <person name="Wang L."/>
            <person name="Zhao D."/>
            <person name="Yun Q."/>
            <person name="Tala"/>
            <person name="Wang J."/>
            <person name="Sun G."/>
            <person name="Baabdullah M."/>
            <person name="Yu X."/>
            <person name="Hu S."/>
            <person name="Al-Mssallem I.S."/>
            <person name="Yu J."/>
        </authorList>
    </citation>
    <scope>NUCLEOTIDE SEQUENCE</scope>
</reference>
<dbReference type="EMBL" id="KF124024">
    <property type="protein sequence ID" value="AIA91337.1"/>
    <property type="molecule type" value="Genomic_DNA"/>
</dbReference>
<dbReference type="GO" id="GO:0016998">
    <property type="term" value="P:cell wall macromolecule catabolic process"/>
    <property type="evidence" value="ECO:0007669"/>
    <property type="project" value="InterPro"/>
</dbReference>
<dbReference type="GO" id="GO:0003796">
    <property type="term" value="F:lysozyme activity"/>
    <property type="evidence" value="ECO:0007669"/>
    <property type="project" value="InterPro"/>
</dbReference>
<dbReference type="AlphaFoldDB" id="A0A060C8Q8"/>
<feature type="non-terminal residue" evidence="1">
    <location>
        <position position="1"/>
    </location>
</feature>
<name>A0A060C8Q8_9SPHI</name>
<evidence type="ECO:0000313" key="1">
    <source>
        <dbReference type="EMBL" id="AIA91337.1"/>
    </source>
</evidence>